<keyword evidence="3" id="KW-0418">Kinase</keyword>
<name>A0A8H4VMG3_9AGAR</name>
<evidence type="ECO:0000256" key="2">
    <source>
        <dbReference type="ARBA" id="ARBA00022741"/>
    </source>
</evidence>
<dbReference type="SUPFAM" id="SSF56112">
    <property type="entry name" value="Protein kinase-like (PK-like)"/>
    <property type="match status" value="1"/>
</dbReference>
<dbReference type="PANTHER" id="PTHR43671:SF66">
    <property type="entry name" value="SERINE_THREONINE-PROTEIN KINASE NEK2"/>
    <property type="match status" value="1"/>
</dbReference>
<dbReference type="AlphaFoldDB" id="A0A8H4VMG3"/>
<dbReference type="InterPro" id="IPR050660">
    <property type="entry name" value="NEK_Ser/Thr_kinase"/>
</dbReference>
<dbReference type="InterPro" id="IPR000719">
    <property type="entry name" value="Prot_kinase_dom"/>
</dbReference>
<evidence type="ECO:0000256" key="3">
    <source>
        <dbReference type="ARBA" id="ARBA00022777"/>
    </source>
</evidence>
<dbReference type="GO" id="GO:0004674">
    <property type="term" value="F:protein serine/threonine kinase activity"/>
    <property type="evidence" value="ECO:0007669"/>
    <property type="project" value="TreeGrafter"/>
</dbReference>
<evidence type="ECO:0000256" key="4">
    <source>
        <dbReference type="ARBA" id="ARBA00022840"/>
    </source>
</evidence>
<evidence type="ECO:0000313" key="6">
    <source>
        <dbReference type="EMBL" id="KAF4613485.1"/>
    </source>
</evidence>
<accession>A0A8H4VMG3</accession>
<dbReference type="GO" id="GO:0005524">
    <property type="term" value="F:ATP binding"/>
    <property type="evidence" value="ECO:0007669"/>
    <property type="project" value="UniProtKB-KW"/>
</dbReference>
<dbReference type="PROSITE" id="PS50011">
    <property type="entry name" value="PROTEIN_KINASE_DOM"/>
    <property type="match status" value="1"/>
</dbReference>
<dbReference type="SMART" id="SM00220">
    <property type="entry name" value="S_TKc"/>
    <property type="match status" value="1"/>
</dbReference>
<dbReference type="Gene3D" id="1.10.510.10">
    <property type="entry name" value="Transferase(Phosphotransferase) domain 1"/>
    <property type="match status" value="1"/>
</dbReference>
<reference evidence="6 7" key="1">
    <citation type="submission" date="2019-12" db="EMBL/GenBank/DDBJ databases">
        <authorList>
            <person name="Floudas D."/>
            <person name="Bentzer J."/>
            <person name="Ahren D."/>
            <person name="Johansson T."/>
            <person name="Persson P."/>
            <person name="Tunlid A."/>
        </authorList>
    </citation>
    <scope>NUCLEOTIDE SEQUENCE [LARGE SCALE GENOMIC DNA]</scope>
    <source>
        <strain evidence="6 7">CBS 102.39</strain>
    </source>
</reference>
<gene>
    <name evidence="6" type="ORF">D9613_008013</name>
</gene>
<dbReference type="PANTHER" id="PTHR43671">
    <property type="entry name" value="SERINE/THREONINE-PROTEIN KINASE NEK"/>
    <property type="match status" value="1"/>
</dbReference>
<dbReference type="Proteomes" id="UP000521872">
    <property type="component" value="Unassembled WGS sequence"/>
</dbReference>
<evidence type="ECO:0000313" key="7">
    <source>
        <dbReference type="Proteomes" id="UP000521872"/>
    </source>
</evidence>
<organism evidence="6 7">
    <name type="scientific">Agrocybe pediades</name>
    <dbReference type="NCBI Taxonomy" id="84607"/>
    <lineage>
        <taxon>Eukaryota</taxon>
        <taxon>Fungi</taxon>
        <taxon>Dikarya</taxon>
        <taxon>Basidiomycota</taxon>
        <taxon>Agaricomycotina</taxon>
        <taxon>Agaricomycetes</taxon>
        <taxon>Agaricomycetidae</taxon>
        <taxon>Agaricales</taxon>
        <taxon>Agaricineae</taxon>
        <taxon>Strophariaceae</taxon>
        <taxon>Agrocybe</taxon>
    </lineage>
</organism>
<evidence type="ECO:0000256" key="1">
    <source>
        <dbReference type="ARBA" id="ARBA00022679"/>
    </source>
</evidence>
<keyword evidence="2" id="KW-0547">Nucleotide-binding</keyword>
<evidence type="ECO:0000259" key="5">
    <source>
        <dbReference type="PROSITE" id="PS50011"/>
    </source>
</evidence>
<keyword evidence="1" id="KW-0808">Transferase</keyword>
<comment type="caution">
    <text evidence="6">The sequence shown here is derived from an EMBL/GenBank/DDBJ whole genome shotgun (WGS) entry which is preliminary data.</text>
</comment>
<proteinExistence type="predicted"/>
<dbReference type="InterPro" id="IPR011009">
    <property type="entry name" value="Kinase-like_dom_sf"/>
</dbReference>
<keyword evidence="4" id="KW-0067">ATP-binding</keyword>
<protein>
    <recommendedName>
        <fullName evidence="5">Protein kinase domain-containing protein</fullName>
    </recommendedName>
</protein>
<feature type="domain" description="Protein kinase" evidence="5">
    <location>
        <begin position="1"/>
        <end position="366"/>
    </location>
</feature>
<keyword evidence="7" id="KW-1185">Reference proteome</keyword>
<dbReference type="Pfam" id="PF00069">
    <property type="entry name" value="Pkinase"/>
    <property type="match status" value="1"/>
</dbReference>
<dbReference type="EMBL" id="JAACJL010000045">
    <property type="protein sequence ID" value="KAF4613485.1"/>
    <property type="molecule type" value="Genomic_DNA"/>
</dbReference>
<sequence>MPNTLTSQRSQEDHTGTISSEDDIELGLLLESERIWVTLQPHILRRGYRLRPRYDPDWTPSWLKEDSHGREKYYDDFEDSIPAYKPLLDAVRLSDNQKVVLKLVETNTQELPISLYLSSPDRRDPRNRSVPVLDVILIPGNDEQVLMVMPCLLAMYKIPFRRVGELCEAAVQILESFEFLHEHNIAHRDVSDSNIALDSSKVIPKGYHFYRSSSHEDGAPTVFGFKWNSRWSVRPNRYYIIDFGLSVHCSSKSETVVGEVGQDRTVPEMSDTIPYNPFTADIYQLGNMFYEFIDGYDGFDDFRKLAEAMTRKNPAQRPTVSEAIVICKNIIQQIKKSGKMSKRVWARTADGRYMVQGLEKIAMILFGWNPLY</sequence>